<evidence type="ECO:0000313" key="3">
    <source>
        <dbReference type="Proteomes" id="UP000019063"/>
    </source>
</evidence>
<evidence type="ECO:0000259" key="1">
    <source>
        <dbReference type="Pfam" id="PF01636"/>
    </source>
</evidence>
<keyword evidence="3" id="KW-1185">Reference proteome</keyword>
<gene>
    <name evidence="2" type="ORF">ATO8_09863</name>
</gene>
<keyword evidence="2" id="KW-0808">Transferase</keyword>
<dbReference type="eggNOG" id="COG3178">
    <property type="taxonomic scope" value="Bacteria"/>
</dbReference>
<organism evidence="2 3">
    <name type="scientific">Roseivivax marinus</name>
    <dbReference type="NCBI Taxonomy" id="1379903"/>
    <lineage>
        <taxon>Bacteria</taxon>
        <taxon>Pseudomonadati</taxon>
        <taxon>Pseudomonadota</taxon>
        <taxon>Alphaproteobacteria</taxon>
        <taxon>Rhodobacterales</taxon>
        <taxon>Roseobacteraceae</taxon>
        <taxon>Roseivivax</taxon>
    </lineage>
</organism>
<protein>
    <submittedName>
        <fullName evidence="2">Aminoglycoside phosphotransferase</fullName>
    </submittedName>
</protein>
<dbReference type="InterPro" id="IPR011009">
    <property type="entry name" value="Kinase-like_dom_sf"/>
</dbReference>
<dbReference type="Proteomes" id="UP000019063">
    <property type="component" value="Unassembled WGS sequence"/>
</dbReference>
<dbReference type="InterPro" id="IPR002575">
    <property type="entry name" value="Aminoglycoside_PTrfase"/>
</dbReference>
<dbReference type="EMBL" id="AQQW01000005">
    <property type="protein sequence ID" value="ETW12840.1"/>
    <property type="molecule type" value="Genomic_DNA"/>
</dbReference>
<feature type="domain" description="Aminoglycoside phosphotransferase" evidence="1">
    <location>
        <begin position="19"/>
        <end position="244"/>
    </location>
</feature>
<sequence>MDTLEPFLSRAGWADARRTALAGDASARRYTRLMRADGARAILMVDPGGSVARFDAVGAALRGMGLSAPKVWAVDADAGLMLLEDLGDAVFAPLAEADPALEVTLYETAADVLSTLHRHGPLPELEQATPERLADMTDLAFDWYLVRAGATPDPAAKASARAAFATVLAAHAPETGVTILRDYHAENLIWLPDREGAARAGLLDFQDAMAGHPAYDLVSLLQDARRDVGAAAADAAMTRFLDGSDHDPDRFAAAYAALGAQRNLRILGVFARLAATRAKPHYIDLIPRVWAHLQTNLAHPACARLRAPLAVLPDPTTALLSRLKAPCLTQ</sequence>
<dbReference type="STRING" id="1379903.ATO8_09863"/>
<dbReference type="GO" id="GO:0016740">
    <property type="term" value="F:transferase activity"/>
    <property type="evidence" value="ECO:0007669"/>
    <property type="project" value="UniProtKB-KW"/>
</dbReference>
<dbReference type="Pfam" id="PF01636">
    <property type="entry name" value="APH"/>
    <property type="match status" value="1"/>
</dbReference>
<accession>W4HLI5</accession>
<evidence type="ECO:0000313" key="2">
    <source>
        <dbReference type="EMBL" id="ETW12840.1"/>
    </source>
</evidence>
<dbReference type="Gene3D" id="3.30.200.20">
    <property type="entry name" value="Phosphorylase Kinase, domain 1"/>
    <property type="match status" value="1"/>
</dbReference>
<proteinExistence type="predicted"/>
<dbReference type="RefSeq" id="WP_043844221.1">
    <property type="nucleotide sequence ID" value="NZ_AQQW01000005.1"/>
</dbReference>
<dbReference type="AlphaFoldDB" id="W4HLI5"/>
<reference evidence="2 3" key="1">
    <citation type="journal article" date="2014" name="Antonie Van Leeuwenhoek">
        <title>Roseivivax atlanticus sp. nov., isolated from surface seawater of the Atlantic Ocean.</title>
        <authorList>
            <person name="Li G."/>
            <person name="Lai Q."/>
            <person name="Liu X."/>
            <person name="Sun F."/>
            <person name="Shao Z."/>
        </authorList>
    </citation>
    <scope>NUCLEOTIDE SEQUENCE [LARGE SCALE GENOMIC DNA]</scope>
    <source>
        <strain evidence="2 3">22II-s10s</strain>
    </source>
</reference>
<comment type="caution">
    <text evidence="2">The sequence shown here is derived from an EMBL/GenBank/DDBJ whole genome shotgun (WGS) entry which is preliminary data.</text>
</comment>
<dbReference type="Gene3D" id="3.90.1200.10">
    <property type="match status" value="1"/>
</dbReference>
<dbReference type="SUPFAM" id="SSF56112">
    <property type="entry name" value="Protein kinase-like (PK-like)"/>
    <property type="match status" value="1"/>
</dbReference>
<name>W4HLI5_9RHOB</name>